<reference evidence="2 3" key="1">
    <citation type="submission" date="2021-06" db="EMBL/GenBank/DDBJ databases">
        <title>Caerostris extrusa draft genome.</title>
        <authorList>
            <person name="Kono N."/>
            <person name="Arakawa K."/>
        </authorList>
    </citation>
    <scope>NUCLEOTIDE SEQUENCE [LARGE SCALE GENOMIC DNA]</scope>
</reference>
<dbReference type="Proteomes" id="UP001054945">
    <property type="component" value="Unassembled WGS sequence"/>
</dbReference>
<comment type="caution">
    <text evidence="2">The sequence shown here is derived from an EMBL/GenBank/DDBJ whole genome shotgun (WGS) entry which is preliminary data.</text>
</comment>
<organism evidence="2 3">
    <name type="scientific">Caerostris extrusa</name>
    <name type="common">Bark spider</name>
    <name type="synonym">Caerostris bankana</name>
    <dbReference type="NCBI Taxonomy" id="172846"/>
    <lineage>
        <taxon>Eukaryota</taxon>
        <taxon>Metazoa</taxon>
        <taxon>Ecdysozoa</taxon>
        <taxon>Arthropoda</taxon>
        <taxon>Chelicerata</taxon>
        <taxon>Arachnida</taxon>
        <taxon>Araneae</taxon>
        <taxon>Araneomorphae</taxon>
        <taxon>Entelegynae</taxon>
        <taxon>Araneoidea</taxon>
        <taxon>Araneidae</taxon>
        <taxon>Caerostris</taxon>
    </lineage>
</organism>
<keyword evidence="1" id="KW-0732">Signal</keyword>
<sequence>MFDYRILLAALKAVWAQKVLCLWCTTEAFCIGASDRNSCFNPSQLKQFTSDSKRRTLNNVLTELFNRCGQDCFRLCVRYRSFVQNFLDLAPPFCIGSSDINSYFNPPRLKQFTSDSKRRALNNVLTEFVRRVREVLGENFLDLAPVFFNPRQND</sequence>
<accession>A0AAV4MST3</accession>
<name>A0AAV4MST3_CAEEX</name>
<keyword evidence="3" id="KW-1185">Reference proteome</keyword>
<evidence type="ECO:0000313" key="3">
    <source>
        <dbReference type="Proteomes" id="UP001054945"/>
    </source>
</evidence>
<gene>
    <name evidence="2" type="ORF">CEXT_754201</name>
</gene>
<evidence type="ECO:0000256" key="1">
    <source>
        <dbReference type="SAM" id="SignalP"/>
    </source>
</evidence>
<feature type="signal peptide" evidence="1">
    <location>
        <begin position="1"/>
        <end position="16"/>
    </location>
</feature>
<evidence type="ECO:0000313" key="2">
    <source>
        <dbReference type="EMBL" id="GIX75459.1"/>
    </source>
</evidence>
<dbReference type="AlphaFoldDB" id="A0AAV4MST3"/>
<protein>
    <submittedName>
        <fullName evidence="2">Uncharacterized protein</fullName>
    </submittedName>
</protein>
<feature type="chain" id="PRO_5043842518" evidence="1">
    <location>
        <begin position="17"/>
        <end position="154"/>
    </location>
</feature>
<dbReference type="EMBL" id="BPLR01002589">
    <property type="protein sequence ID" value="GIX75459.1"/>
    <property type="molecule type" value="Genomic_DNA"/>
</dbReference>
<proteinExistence type="predicted"/>